<feature type="domain" description="STAS" evidence="3">
    <location>
        <begin position="12"/>
        <end position="111"/>
    </location>
</feature>
<dbReference type="GO" id="GO:0043856">
    <property type="term" value="F:anti-sigma factor antagonist activity"/>
    <property type="evidence" value="ECO:0007669"/>
    <property type="project" value="InterPro"/>
</dbReference>
<dbReference type="SUPFAM" id="SSF52091">
    <property type="entry name" value="SpoIIaa-like"/>
    <property type="match status" value="1"/>
</dbReference>
<dbReference type="NCBIfam" id="TIGR00377">
    <property type="entry name" value="ant_ant_sig"/>
    <property type="match status" value="1"/>
</dbReference>
<organism evidence="4 5">
    <name type="scientific">Nocardiopsis kunsanensis</name>
    <dbReference type="NCBI Taxonomy" id="141693"/>
    <lineage>
        <taxon>Bacteria</taxon>
        <taxon>Bacillati</taxon>
        <taxon>Actinomycetota</taxon>
        <taxon>Actinomycetes</taxon>
        <taxon>Streptosporangiales</taxon>
        <taxon>Nocardiopsidaceae</taxon>
        <taxon>Nocardiopsis</taxon>
    </lineage>
</organism>
<dbReference type="PANTHER" id="PTHR33495:SF2">
    <property type="entry name" value="ANTI-SIGMA FACTOR ANTAGONIST TM_1081-RELATED"/>
    <property type="match status" value="1"/>
</dbReference>
<dbReference type="PANTHER" id="PTHR33495">
    <property type="entry name" value="ANTI-SIGMA FACTOR ANTAGONIST TM_1081-RELATED-RELATED"/>
    <property type="match status" value="1"/>
</dbReference>
<dbReference type="Gene3D" id="3.30.750.24">
    <property type="entry name" value="STAS domain"/>
    <property type="match status" value="1"/>
</dbReference>
<evidence type="ECO:0000256" key="2">
    <source>
        <dbReference type="RuleBase" id="RU003749"/>
    </source>
</evidence>
<sequence length="126" mass="13599">MLDTEHEQFVCDGISVVELEGEIDIATAREVHTRLTEKAAHGCVVADLGDVGFIDASGVNALVGAMREAARVSRHLCLSSPPRQLSRILDVLSLHSVMPTHRDTDAALAAHTDRAGIRARVPRQKV</sequence>
<dbReference type="Proteomes" id="UP000654947">
    <property type="component" value="Unassembled WGS sequence"/>
</dbReference>
<dbReference type="InterPro" id="IPR002645">
    <property type="entry name" value="STAS_dom"/>
</dbReference>
<dbReference type="PROSITE" id="PS50801">
    <property type="entry name" value="STAS"/>
    <property type="match status" value="1"/>
</dbReference>
<evidence type="ECO:0000259" key="3">
    <source>
        <dbReference type="PROSITE" id="PS50801"/>
    </source>
</evidence>
<evidence type="ECO:0000313" key="4">
    <source>
        <dbReference type="EMBL" id="GHD33202.1"/>
    </source>
</evidence>
<dbReference type="InterPro" id="IPR003658">
    <property type="entry name" value="Anti-sigma_ant"/>
</dbReference>
<protein>
    <recommendedName>
        <fullName evidence="2">Anti-sigma factor antagonist</fullName>
    </recommendedName>
</protein>
<dbReference type="AlphaFoldDB" id="A0A918XHX0"/>
<name>A0A918XHX0_9ACTN</name>
<evidence type="ECO:0000256" key="1">
    <source>
        <dbReference type="ARBA" id="ARBA00009013"/>
    </source>
</evidence>
<dbReference type="EMBL" id="BMXL01000026">
    <property type="protein sequence ID" value="GHD33202.1"/>
    <property type="molecule type" value="Genomic_DNA"/>
</dbReference>
<comment type="caution">
    <text evidence="4">The sequence shown here is derived from an EMBL/GenBank/DDBJ whole genome shotgun (WGS) entry which is preliminary data.</text>
</comment>
<gene>
    <name evidence="4" type="ORF">GCM10007147_37590</name>
</gene>
<dbReference type="RefSeq" id="WP_017574435.1">
    <property type="nucleotide sequence ID" value="NZ_BMXL01000026.1"/>
</dbReference>
<accession>A0A918XHX0</accession>
<comment type="similarity">
    <text evidence="1 2">Belongs to the anti-sigma-factor antagonist family.</text>
</comment>
<dbReference type="Pfam" id="PF01740">
    <property type="entry name" value="STAS"/>
    <property type="match status" value="1"/>
</dbReference>
<dbReference type="InterPro" id="IPR036513">
    <property type="entry name" value="STAS_dom_sf"/>
</dbReference>
<dbReference type="CDD" id="cd07043">
    <property type="entry name" value="STAS_anti-anti-sigma_factors"/>
    <property type="match status" value="1"/>
</dbReference>
<reference evidence="4 5" key="1">
    <citation type="journal article" date="2014" name="Int. J. Syst. Evol. Microbiol.">
        <title>Complete genome sequence of Corynebacterium casei LMG S-19264T (=DSM 44701T), isolated from a smear-ripened cheese.</title>
        <authorList>
            <consortium name="US DOE Joint Genome Institute (JGI-PGF)"/>
            <person name="Walter F."/>
            <person name="Albersmeier A."/>
            <person name="Kalinowski J."/>
            <person name="Ruckert C."/>
        </authorList>
    </citation>
    <scope>NUCLEOTIDE SEQUENCE [LARGE SCALE GENOMIC DNA]</scope>
    <source>
        <strain evidence="4 5">KCTC 19473</strain>
    </source>
</reference>
<evidence type="ECO:0000313" key="5">
    <source>
        <dbReference type="Proteomes" id="UP000654947"/>
    </source>
</evidence>
<keyword evidence="5" id="KW-1185">Reference proteome</keyword>
<proteinExistence type="inferred from homology"/>